<keyword evidence="10" id="KW-1185">Reference proteome</keyword>
<evidence type="ECO:0000259" key="8">
    <source>
        <dbReference type="Pfam" id="PF08541"/>
    </source>
</evidence>
<dbReference type="InterPro" id="IPR016039">
    <property type="entry name" value="Thiolase-like"/>
</dbReference>
<dbReference type="OrthoDB" id="329835at2759"/>
<feature type="transmembrane region" description="Helical" evidence="5">
    <location>
        <begin position="97"/>
        <end position="119"/>
    </location>
</feature>
<keyword evidence="3" id="KW-0808">Transferase</keyword>
<accession>A0A835FT19</accession>
<dbReference type="InterPro" id="IPR012392">
    <property type="entry name" value="3-ktacl-CoA_syn"/>
</dbReference>
<dbReference type="InterPro" id="IPR013747">
    <property type="entry name" value="ACP_syn_III_C"/>
</dbReference>
<feature type="transmembrane region" description="Helical" evidence="5">
    <location>
        <begin position="139"/>
        <end position="158"/>
    </location>
</feature>
<keyword evidence="4" id="KW-0012">Acyltransferase</keyword>
<dbReference type="Gene3D" id="3.40.47.10">
    <property type="match status" value="1"/>
</dbReference>
<evidence type="ECO:0000313" key="9">
    <source>
        <dbReference type="EMBL" id="KAF8775905.1"/>
    </source>
</evidence>
<dbReference type="InterPro" id="IPR013601">
    <property type="entry name" value="FAE1_typ3_polyketide_synth"/>
</dbReference>
<evidence type="ECO:0000256" key="1">
    <source>
        <dbReference type="ARBA" id="ARBA00005531"/>
    </source>
</evidence>
<dbReference type="Pfam" id="PF08392">
    <property type="entry name" value="FAE1_CUT1_RppA"/>
    <property type="match status" value="1"/>
</dbReference>
<keyword evidence="5" id="KW-0472">Membrane</keyword>
<protein>
    <recommendedName>
        <fullName evidence="2">very-long-chain 3-oxoacyl-CoA synthase</fullName>
        <ecNumber evidence="2">2.3.1.199</ecNumber>
    </recommendedName>
</protein>
<dbReference type="EC" id="2.3.1.199" evidence="2"/>
<dbReference type="CDD" id="cd00831">
    <property type="entry name" value="CHS_like"/>
    <property type="match status" value="1"/>
</dbReference>
<dbReference type="GO" id="GO:0009922">
    <property type="term" value="F:fatty acid elongase activity"/>
    <property type="evidence" value="ECO:0007669"/>
    <property type="project" value="UniProtKB-EC"/>
</dbReference>
<name>A0A835FT19_9POAL</name>
<organism evidence="9 10">
    <name type="scientific">Digitaria exilis</name>
    <dbReference type="NCBI Taxonomy" id="1010633"/>
    <lineage>
        <taxon>Eukaryota</taxon>
        <taxon>Viridiplantae</taxon>
        <taxon>Streptophyta</taxon>
        <taxon>Embryophyta</taxon>
        <taxon>Tracheophyta</taxon>
        <taxon>Spermatophyta</taxon>
        <taxon>Magnoliopsida</taxon>
        <taxon>Liliopsida</taxon>
        <taxon>Poales</taxon>
        <taxon>Poaceae</taxon>
        <taxon>PACMAD clade</taxon>
        <taxon>Panicoideae</taxon>
        <taxon>Panicodae</taxon>
        <taxon>Paniceae</taxon>
        <taxon>Anthephorinae</taxon>
        <taxon>Digitaria</taxon>
    </lineage>
</organism>
<feature type="transmembrane region" description="Helical" evidence="5">
    <location>
        <begin position="573"/>
        <end position="592"/>
    </location>
</feature>
<gene>
    <name evidence="9" type="ORF">HU200_004039</name>
</gene>
<evidence type="ECO:0000256" key="3">
    <source>
        <dbReference type="ARBA" id="ARBA00022679"/>
    </source>
</evidence>
<evidence type="ECO:0000256" key="4">
    <source>
        <dbReference type="ARBA" id="ARBA00023315"/>
    </source>
</evidence>
<keyword evidence="5" id="KW-1133">Transmembrane helix</keyword>
<comment type="caution">
    <text evidence="9">The sequence shown here is derived from an EMBL/GenBank/DDBJ whole genome shotgun (WGS) entry which is preliminary data.</text>
</comment>
<dbReference type="Pfam" id="PF08541">
    <property type="entry name" value="ACP_syn_III_C"/>
    <property type="match status" value="1"/>
</dbReference>
<keyword evidence="6" id="KW-0732">Signal</keyword>
<evidence type="ECO:0000256" key="5">
    <source>
        <dbReference type="SAM" id="Phobius"/>
    </source>
</evidence>
<evidence type="ECO:0000256" key="2">
    <source>
        <dbReference type="ARBA" id="ARBA00012307"/>
    </source>
</evidence>
<dbReference type="GO" id="GO:0016020">
    <property type="term" value="C:membrane"/>
    <property type="evidence" value="ECO:0007669"/>
    <property type="project" value="InterPro"/>
</dbReference>
<reference evidence="9" key="1">
    <citation type="submission" date="2020-07" db="EMBL/GenBank/DDBJ databases">
        <title>Genome sequence and genetic diversity analysis of an under-domesticated orphan crop, white fonio (Digitaria exilis).</title>
        <authorList>
            <person name="Bennetzen J.L."/>
            <person name="Chen S."/>
            <person name="Ma X."/>
            <person name="Wang X."/>
            <person name="Yssel A.E.J."/>
            <person name="Chaluvadi S.R."/>
            <person name="Johnson M."/>
            <person name="Gangashetty P."/>
            <person name="Hamidou F."/>
            <person name="Sanogo M.D."/>
            <person name="Zwaenepoel A."/>
            <person name="Wallace J."/>
            <person name="Van De Peer Y."/>
            <person name="Van Deynze A."/>
        </authorList>
    </citation>
    <scope>NUCLEOTIDE SEQUENCE</scope>
    <source>
        <tissue evidence="9">Leaves</tissue>
    </source>
</reference>
<evidence type="ECO:0000313" key="10">
    <source>
        <dbReference type="Proteomes" id="UP000636709"/>
    </source>
</evidence>
<comment type="similarity">
    <text evidence="1">Belongs to the thiolase-like superfamily. Chalcone/stilbene synthases family.</text>
</comment>
<feature type="chain" id="PRO_5032732539" description="very-long-chain 3-oxoacyl-CoA synthase" evidence="6">
    <location>
        <begin position="16"/>
        <end position="789"/>
    </location>
</feature>
<sequence length="789" mass="87391">MAMAFVFVFQDVLYALTCRDDGADMWSPATTCSSSLQSHWSLLCCLASDHAAGSARHRTPGFASSPLRFKFSLPSPLASVRSCTMDSSAQLRRLKPLYQLVVNNILAIVSVTLAAAAVLKAAELGPGEILARLRELRPAHMFLAVFLPAAAASLYLRLRPRAVYMVDYACFRTNPNCRVPFATFLEHSRVWPGFDERSVRFMTRLLERSGLGEETCLPYAQHYIPPSRDLESSRAEAELVIFSAIDDLLAKTNMSPQDIDILVVNCSLFAPTPSFTDMIMNRYKLRKDVRNVHLAGMGCSAGLISVELARNLLQVAPHGAHALVVSTETITPNYYMGQERAMLLPNCLFRMGGAAALLSTDGSNARFRLARVVRTLRGASDSAYHCVYQEEDARGNVGINLSKDLMNIAGDALKANITAMGPLVLPASEQLLFALSFIARKVLNNRIKPYIPDFRTAFEHFCIHAGGRAVIDELQRSLTLSDEQVEASRMTLHRFGNTSSSSLWYELAYIEAKGRMRKGDRVWMIGFGAAWECIRPAANADGPWANCIHRYPPIPGSCLASAMSSPRTVRSHFTLLFCFLAGPVAIATFGSVRGNHTVGAVAIGAANSEFRACRVNVSYRWRVGSGEALVHVRRPGGRMCCWSSRNRVGLFQEGGYTQPWLHHFPFPHQRCRCRGLIAPADTARSFWFWRMGLKAPDTRERVRVAHCVRACLPGRAAAALMYSWRIARRRHGWPNAKRAGRAAVRAGDEEDRVRRRSLAGGFPSSGRLPLLQPNQQLVRSVHEGMKPPH</sequence>
<dbReference type="GO" id="GO:0006633">
    <property type="term" value="P:fatty acid biosynthetic process"/>
    <property type="evidence" value="ECO:0007669"/>
    <property type="project" value="InterPro"/>
</dbReference>
<feature type="signal peptide" evidence="6">
    <location>
        <begin position="1"/>
        <end position="15"/>
    </location>
</feature>
<keyword evidence="5" id="KW-0812">Transmembrane</keyword>
<proteinExistence type="inferred from homology"/>
<dbReference type="PANTHER" id="PTHR31561">
    <property type="entry name" value="3-KETOACYL-COA SYNTHASE"/>
    <property type="match status" value="1"/>
</dbReference>
<feature type="domain" description="FAE" evidence="7">
    <location>
        <begin position="156"/>
        <end position="442"/>
    </location>
</feature>
<dbReference type="Proteomes" id="UP000636709">
    <property type="component" value="Unassembled WGS sequence"/>
</dbReference>
<dbReference type="SUPFAM" id="SSF53901">
    <property type="entry name" value="Thiolase-like"/>
    <property type="match status" value="2"/>
</dbReference>
<feature type="domain" description="Beta-ketoacyl-[acyl-carrier-protein] synthase III C-terminal" evidence="8">
    <location>
        <begin position="459"/>
        <end position="531"/>
    </location>
</feature>
<evidence type="ECO:0000259" key="7">
    <source>
        <dbReference type="Pfam" id="PF08392"/>
    </source>
</evidence>
<dbReference type="AlphaFoldDB" id="A0A835FT19"/>
<evidence type="ECO:0000256" key="6">
    <source>
        <dbReference type="SAM" id="SignalP"/>
    </source>
</evidence>
<dbReference type="EMBL" id="JACEFO010000268">
    <property type="protein sequence ID" value="KAF8775905.1"/>
    <property type="molecule type" value="Genomic_DNA"/>
</dbReference>